<dbReference type="Proteomes" id="UP000291591">
    <property type="component" value="Unassembled WGS sequence"/>
</dbReference>
<dbReference type="RefSeq" id="WP_130289737.1">
    <property type="nucleotide sequence ID" value="NZ_SHKL01000001.1"/>
</dbReference>
<feature type="transmembrane region" description="Helical" evidence="2">
    <location>
        <begin position="159"/>
        <end position="180"/>
    </location>
</feature>
<evidence type="ECO:0000256" key="2">
    <source>
        <dbReference type="SAM" id="Phobius"/>
    </source>
</evidence>
<gene>
    <name evidence="3" type="ORF">EV383_2111</name>
</gene>
<feature type="compositionally biased region" description="Low complexity" evidence="1">
    <location>
        <begin position="11"/>
        <end position="25"/>
    </location>
</feature>
<feature type="compositionally biased region" description="Basic and acidic residues" evidence="1">
    <location>
        <begin position="204"/>
        <end position="225"/>
    </location>
</feature>
<dbReference type="OrthoDB" id="3697582at2"/>
<keyword evidence="2" id="KW-0472">Membrane</keyword>
<dbReference type="AlphaFoldDB" id="A0A4Q7UTK8"/>
<feature type="transmembrane region" description="Helical" evidence="2">
    <location>
        <begin position="35"/>
        <end position="59"/>
    </location>
</feature>
<protein>
    <submittedName>
        <fullName evidence="3">Putative membrane protein (TIGR02234 family)</fullName>
    </submittedName>
</protein>
<reference evidence="3 4" key="1">
    <citation type="submission" date="2019-02" db="EMBL/GenBank/DDBJ databases">
        <title>Sequencing the genomes of 1000 actinobacteria strains.</title>
        <authorList>
            <person name="Klenk H.-P."/>
        </authorList>
    </citation>
    <scope>NUCLEOTIDE SEQUENCE [LARGE SCALE GENOMIC DNA]</scope>
    <source>
        <strain evidence="3 4">DSM 45779</strain>
    </source>
</reference>
<keyword evidence="2" id="KW-0812">Transmembrane</keyword>
<dbReference type="Pfam" id="PF09534">
    <property type="entry name" value="Trp_oprn_chp"/>
    <property type="match status" value="1"/>
</dbReference>
<name>A0A4Q7UTK8_PSEST</name>
<evidence type="ECO:0000256" key="1">
    <source>
        <dbReference type="SAM" id="MobiDB-lite"/>
    </source>
</evidence>
<feature type="transmembrane region" description="Helical" evidence="2">
    <location>
        <begin position="79"/>
        <end position="100"/>
    </location>
</feature>
<comment type="caution">
    <text evidence="3">The sequence shown here is derived from an EMBL/GenBank/DDBJ whole genome shotgun (WGS) entry which is preliminary data.</text>
</comment>
<keyword evidence="2" id="KW-1133">Transmembrane helix</keyword>
<sequence length="225" mass="22424">MSGDGAAADTSGPRDASGAAGAAATDRPRDDRRGLGLACLLLLAGAGILYVSGSLTWFSVTVPTATRGELTTTATGAQLQPAITAVAALLLAAVAATVALSGIARRLLGVLVVLAGVAAAWSTIAEVVTPPTPAQLVSAREGLSTGGQPIGTSAVTASVWPWLAVLGAVVAVVAGGLLVVRERRMARLGARYAAPGTPTDTPADPDRAAWEQLDDGRDPTIGKDL</sequence>
<accession>A0A4Q7UTK8</accession>
<proteinExistence type="predicted"/>
<feature type="region of interest" description="Disordered" evidence="1">
    <location>
        <begin position="1"/>
        <end position="30"/>
    </location>
</feature>
<evidence type="ECO:0000313" key="3">
    <source>
        <dbReference type="EMBL" id="RZT85247.1"/>
    </source>
</evidence>
<feature type="region of interest" description="Disordered" evidence="1">
    <location>
        <begin position="192"/>
        <end position="225"/>
    </location>
</feature>
<keyword evidence="4" id="KW-1185">Reference proteome</keyword>
<evidence type="ECO:0000313" key="4">
    <source>
        <dbReference type="Proteomes" id="UP000291591"/>
    </source>
</evidence>
<organism evidence="3 4">
    <name type="scientific">Pseudonocardia sediminis</name>
    <dbReference type="NCBI Taxonomy" id="1397368"/>
    <lineage>
        <taxon>Bacteria</taxon>
        <taxon>Bacillati</taxon>
        <taxon>Actinomycetota</taxon>
        <taxon>Actinomycetes</taxon>
        <taxon>Pseudonocardiales</taxon>
        <taxon>Pseudonocardiaceae</taxon>
        <taxon>Pseudonocardia</taxon>
    </lineage>
</organism>
<feature type="compositionally biased region" description="Low complexity" evidence="1">
    <location>
        <begin position="193"/>
        <end position="202"/>
    </location>
</feature>
<dbReference type="InterPro" id="IPR019051">
    <property type="entry name" value="Trp_biosyn_TM_oprn/chp"/>
</dbReference>
<dbReference type="EMBL" id="SHKL01000001">
    <property type="protein sequence ID" value="RZT85247.1"/>
    <property type="molecule type" value="Genomic_DNA"/>
</dbReference>
<feature type="transmembrane region" description="Helical" evidence="2">
    <location>
        <begin position="107"/>
        <end position="124"/>
    </location>
</feature>